<dbReference type="Proteomes" id="UP000299102">
    <property type="component" value="Unassembled WGS sequence"/>
</dbReference>
<name>A0A4C1TMQ7_EUMVA</name>
<feature type="compositionally biased region" description="Low complexity" evidence="1">
    <location>
        <begin position="79"/>
        <end position="90"/>
    </location>
</feature>
<feature type="compositionally biased region" description="Polar residues" evidence="1">
    <location>
        <begin position="91"/>
        <end position="115"/>
    </location>
</feature>
<dbReference type="AlphaFoldDB" id="A0A4C1TMQ7"/>
<keyword evidence="3" id="KW-1185">Reference proteome</keyword>
<protein>
    <submittedName>
        <fullName evidence="2">Uncharacterized protein</fullName>
    </submittedName>
</protein>
<proteinExistence type="predicted"/>
<feature type="compositionally biased region" description="Acidic residues" evidence="1">
    <location>
        <begin position="41"/>
        <end position="68"/>
    </location>
</feature>
<reference evidence="2 3" key="1">
    <citation type="journal article" date="2019" name="Commun. Biol.">
        <title>The bagworm genome reveals a unique fibroin gene that provides high tensile strength.</title>
        <authorList>
            <person name="Kono N."/>
            <person name="Nakamura H."/>
            <person name="Ohtoshi R."/>
            <person name="Tomita M."/>
            <person name="Numata K."/>
            <person name="Arakawa K."/>
        </authorList>
    </citation>
    <scope>NUCLEOTIDE SEQUENCE [LARGE SCALE GENOMIC DNA]</scope>
</reference>
<dbReference type="OrthoDB" id="2266637at2759"/>
<organism evidence="2 3">
    <name type="scientific">Eumeta variegata</name>
    <name type="common">Bagworm moth</name>
    <name type="synonym">Eumeta japonica</name>
    <dbReference type="NCBI Taxonomy" id="151549"/>
    <lineage>
        <taxon>Eukaryota</taxon>
        <taxon>Metazoa</taxon>
        <taxon>Ecdysozoa</taxon>
        <taxon>Arthropoda</taxon>
        <taxon>Hexapoda</taxon>
        <taxon>Insecta</taxon>
        <taxon>Pterygota</taxon>
        <taxon>Neoptera</taxon>
        <taxon>Endopterygota</taxon>
        <taxon>Lepidoptera</taxon>
        <taxon>Glossata</taxon>
        <taxon>Ditrysia</taxon>
        <taxon>Tineoidea</taxon>
        <taxon>Psychidae</taxon>
        <taxon>Oiketicinae</taxon>
        <taxon>Eumeta</taxon>
    </lineage>
</organism>
<accession>A0A4C1TMQ7</accession>
<evidence type="ECO:0000256" key="1">
    <source>
        <dbReference type="SAM" id="MobiDB-lite"/>
    </source>
</evidence>
<dbReference type="EMBL" id="BGZK01000071">
    <property type="protein sequence ID" value="GBP15414.1"/>
    <property type="molecule type" value="Genomic_DNA"/>
</dbReference>
<evidence type="ECO:0000313" key="3">
    <source>
        <dbReference type="Proteomes" id="UP000299102"/>
    </source>
</evidence>
<gene>
    <name evidence="2" type="ORF">EVAR_80585_1</name>
</gene>
<sequence>MGASEWEVLCERVKRIEEEYAKSDHVVDLMTEEFIIRVCDDTDNDEDSLDSDDSEDVDGESSDDDDEVMPSTCQRTAIQLQHQQQQHALHFSTSQDEVPSASSSGIQQRPVSISQDDLMEGISPFLHD</sequence>
<feature type="region of interest" description="Disordered" evidence="1">
    <location>
        <begin position="40"/>
        <end position="128"/>
    </location>
</feature>
<evidence type="ECO:0000313" key="2">
    <source>
        <dbReference type="EMBL" id="GBP15414.1"/>
    </source>
</evidence>
<comment type="caution">
    <text evidence="2">The sequence shown here is derived from an EMBL/GenBank/DDBJ whole genome shotgun (WGS) entry which is preliminary data.</text>
</comment>